<feature type="transmembrane region" description="Helical" evidence="1">
    <location>
        <begin position="207"/>
        <end position="225"/>
    </location>
</feature>
<dbReference type="Pfam" id="PF07863">
    <property type="entry name" value="CtnDOT_TraJ"/>
    <property type="match status" value="1"/>
</dbReference>
<evidence type="ECO:0000256" key="2">
    <source>
        <dbReference type="SAM" id="SignalP"/>
    </source>
</evidence>
<feature type="signal peptide" evidence="2">
    <location>
        <begin position="1"/>
        <end position="20"/>
    </location>
</feature>
<keyword evidence="5" id="KW-1185">Reference proteome</keyword>
<keyword evidence="1" id="KW-1133">Transmembrane helix</keyword>
<evidence type="ECO:0000259" key="3">
    <source>
        <dbReference type="Pfam" id="PF07863"/>
    </source>
</evidence>
<feature type="transmembrane region" description="Helical" evidence="1">
    <location>
        <begin position="266"/>
        <end position="287"/>
    </location>
</feature>
<feature type="transmembrane region" description="Helical" evidence="1">
    <location>
        <begin position="326"/>
        <end position="346"/>
    </location>
</feature>
<sequence length="385" mass="42554">MKKKIILILFLCFCMTAVFAQTASTPDNGKTLQFLQGDGVYEEGVMVFLKGLKESVWAHFAIFIADAKALSAIFMIIFFAIKSYEMMAGDKQLEIMPLLRPFGLAMVILWWGPFTRIIAFPTDIVAGQTEQMFSSEQTIVNNLRLSRSSLMLAVANSLYTYQAQTEVAEKESDTWYGQAWDSVTSTVKEGISSVVSPLLELKNRLTVGMQLLFTQLLELLGIWILRLAVYIIFMIQIIYSSILIMLGPFAVAASILPAFRDSFSTWIARFISVNLYSGIAYLIMYICGLMQEYALKSEISKYTELVGADGTNTNLQKMAWFAGNGILSFGTVIIVFLIGAICMFTVPSISTWIISTSGISSATSTFARSAGTVTSMARKAAGSFF</sequence>
<protein>
    <submittedName>
        <fullName evidence="4">Plasmid transfer protein</fullName>
    </submittedName>
</protein>
<dbReference type="Proteomes" id="UP000321362">
    <property type="component" value="Chromosome"/>
</dbReference>
<dbReference type="AlphaFoldDB" id="A0A5B8VV06"/>
<name>A0A5B8VV06_9SPHI</name>
<feature type="transmembrane region" description="Helical" evidence="1">
    <location>
        <begin position="237"/>
        <end position="260"/>
    </location>
</feature>
<keyword evidence="2" id="KW-0732">Signal</keyword>
<feature type="transmembrane region" description="Helical" evidence="1">
    <location>
        <begin position="93"/>
        <end position="112"/>
    </location>
</feature>
<dbReference type="RefSeq" id="WP_147051765.1">
    <property type="nucleotide sequence ID" value="NZ_CP042437.1"/>
</dbReference>
<dbReference type="EMBL" id="CP042437">
    <property type="protein sequence ID" value="QEC74606.1"/>
    <property type="molecule type" value="Genomic_DNA"/>
</dbReference>
<gene>
    <name evidence="4" type="ORF">FSB76_01075</name>
</gene>
<feature type="domain" description="Conjugative transposon TraJ C-terminal" evidence="3">
    <location>
        <begin position="61"/>
        <end position="377"/>
    </location>
</feature>
<dbReference type="InterPro" id="IPR012424">
    <property type="entry name" value="Conjugative_transposon_TraJ_C"/>
</dbReference>
<proteinExistence type="predicted"/>
<accession>A0A5B8VV06</accession>
<evidence type="ECO:0000313" key="5">
    <source>
        <dbReference type="Proteomes" id="UP000321362"/>
    </source>
</evidence>
<evidence type="ECO:0000256" key="1">
    <source>
        <dbReference type="SAM" id="Phobius"/>
    </source>
</evidence>
<evidence type="ECO:0000313" key="4">
    <source>
        <dbReference type="EMBL" id="QEC74606.1"/>
    </source>
</evidence>
<reference evidence="4 5" key="1">
    <citation type="journal article" date="2013" name="J. Microbiol.">
        <title>Mucilaginibacter ginsenosidivorax sp. nov., with ginsenoside converting activity isolated from sediment.</title>
        <authorList>
            <person name="Kim J.K."/>
            <person name="Choi T.E."/>
            <person name="Liu Q.M."/>
            <person name="Park H.Y."/>
            <person name="Yi T.H."/>
            <person name="Yoon M.H."/>
            <person name="Kim S.C."/>
            <person name="Im W.T."/>
        </authorList>
    </citation>
    <scope>NUCLEOTIDE SEQUENCE [LARGE SCALE GENOMIC DNA]</scope>
    <source>
        <strain evidence="4 5">KHI28</strain>
    </source>
</reference>
<feature type="chain" id="PRO_5022841762" evidence="2">
    <location>
        <begin position="21"/>
        <end position="385"/>
    </location>
</feature>
<keyword evidence="1" id="KW-0812">Transmembrane</keyword>
<dbReference type="OrthoDB" id="1222125at2"/>
<organism evidence="4 5">
    <name type="scientific">Mucilaginibacter ginsenosidivorax</name>
    <dbReference type="NCBI Taxonomy" id="862126"/>
    <lineage>
        <taxon>Bacteria</taxon>
        <taxon>Pseudomonadati</taxon>
        <taxon>Bacteroidota</taxon>
        <taxon>Sphingobacteriia</taxon>
        <taxon>Sphingobacteriales</taxon>
        <taxon>Sphingobacteriaceae</taxon>
        <taxon>Mucilaginibacter</taxon>
    </lineage>
</organism>
<dbReference type="KEGG" id="mgk:FSB76_01075"/>
<keyword evidence="1" id="KW-0472">Membrane</keyword>
<feature type="transmembrane region" description="Helical" evidence="1">
    <location>
        <begin position="56"/>
        <end position="81"/>
    </location>
</feature>